<proteinExistence type="predicted"/>
<evidence type="ECO:0000259" key="3">
    <source>
        <dbReference type="Pfam" id="PF13462"/>
    </source>
</evidence>
<dbReference type="EMBL" id="JACBYE010000030">
    <property type="protein sequence ID" value="NYS94295.1"/>
    <property type="molecule type" value="Genomic_DNA"/>
</dbReference>
<feature type="region of interest" description="Disordered" evidence="1">
    <location>
        <begin position="1"/>
        <end position="32"/>
    </location>
</feature>
<dbReference type="RefSeq" id="WP_179913730.1">
    <property type="nucleotide sequence ID" value="NZ_JACBYE010000030.1"/>
</dbReference>
<dbReference type="InterPro" id="IPR036249">
    <property type="entry name" value="Thioredoxin-like_sf"/>
</dbReference>
<evidence type="ECO:0000256" key="1">
    <source>
        <dbReference type="SAM" id="MobiDB-lite"/>
    </source>
</evidence>
<keyword evidence="2" id="KW-0472">Membrane</keyword>
<dbReference type="Pfam" id="PF13462">
    <property type="entry name" value="Thioredoxin_4"/>
    <property type="match status" value="1"/>
</dbReference>
<feature type="transmembrane region" description="Helical" evidence="2">
    <location>
        <begin position="37"/>
        <end position="58"/>
    </location>
</feature>
<keyword evidence="2" id="KW-0812">Transmembrane</keyword>
<dbReference type="InterPro" id="IPR012336">
    <property type="entry name" value="Thioredoxin-like_fold"/>
</dbReference>
<evidence type="ECO:0000256" key="2">
    <source>
        <dbReference type="SAM" id="Phobius"/>
    </source>
</evidence>
<dbReference type="AlphaFoldDB" id="A0A853EUM1"/>
<comment type="caution">
    <text evidence="4">The sequence shown here is derived from an EMBL/GenBank/DDBJ whole genome shotgun (WGS) entry which is preliminary data.</text>
</comment>
<evidence type="ECO:0000313" key="4">
    <source>
        <dbReference type="EMBL" id="NYS94295.1"/>
    </source>
</evidence>
<keyword evidence="2" id="KW-1133">Transmembrane helix</keyword>
<accession>A0A853EUM1</accession>
<name>A0A853EUM1_9MICO</name>
<feature type="domain" description="Thioredoxin-like fold" evidence="3">
    <location>
        <begin position="104"/>
        <end position="272"/>
    </location>
</feature>
<keyword evidence="5" id="KW-1185">Reference proteome</keyword>
<dbReference type="CDD" id="cd02972">
    <property type="entry name" value="DsbA_family"/>
    <property type="match status" value="1"/>
</dbReference>
<dbReference type="SUPFAM" id="SSF52833">
    <property type="entry name" value="Thioredoxin-like"/>
    <property type="match status" value="1"/>
</dbReference>
<organism evidence="4 5">
    <name type="scientific">Sanguibacter inulinus</name>
    <dbReference type="NCBI Taxonomy" id="60922"/>
    <lineage>
        <taxon>Bacteria</taxon>
        <taxon>Bacillati</taxon>
        <taxon>Actinomycetota</taxon>
        <taxon>Actinomycetes</taxon>
        <taxon>Micrococcales</taxon>
        <taxon>Sanguibacteraceae</taxon>
        <taxon>Sanguibacter</taxon>
    </lineage>
</organism>
<protein>
    <submittedName>
        <fullName evidence="4">Thioredoxin domain-containing protein</fullName>
    </submittedName>
</protein>
<dbReference type="Proteomes" id="UP000561011">
    <property type="component" value="Unassembled WGS sequence"/>
</dbReference>
<reference evidence="4 5" key="1">
    <citation type="submission" date="2020-07" db="EMBL/GenBank/DDBJ databases">
        <title>MOT database genomes.</title>
        <authorList>
            <person name="Joseph S."/>
            <person name="Aduse-Opoku J."/>
            <person name="Hashim A."/>
            <person name="Wade W."/>
            <person name="Curtis M."/>
        </authorList>
    </citation>
    <scope>NUCLEOTIDE SEQUENCE [LARGE SCALE GENOMIC DNA]</scope>
    <source>
        <strain evidence="4 5">DSM 100099</strain>
    </source>
</reference>
<sequence>MLSTHPQRSTADRRAQAQANADQAARDQARRDRRTRVVLGAAAALAVLTVALVVWFVLGRGGPQVEGISELPEGVDAPSVSDAHGGISFGASGEAGSTSGEDAVRVDVYVDFLCPACAQLEDVNGADLESLRSEGSATVVLHAISFLDAKSDGGSYSTRAAAAFAYVADEAPAQAYDFQAALFDSQPTEGSAALSDEQIEGIAVRVGVPADVAEGIDGERYRDFVGALTQVAFGDPDLLDDQGRFTTPTILVDGTVFEGDWSRPGELRAAVEAAAAD</sequence>
<evidence type="ECO:0000313" key="5">
    <source>
        <dbReference type="Proteomes" id="UP000561011"/>
    </source>
</evidence>
<gene>
    <name evidence="4" type="ORF">HZZ10_12300</name>
</gene>
<dbReference type="Gene3D" id="3.40.30.10">
    <property type="entry name" value="Glutaredoxin"/>
    <property type="match status" value="1"/>
</dbReference>